<dbReference type="GO" id="GO:0016787">
    <property type="term" value="F:hydrolase activity"/>
    <property type="evidence" value="ECO:0007669"/>
    <property type="project" value="UniProtKB-KW"/>
</dbReference>
<dbReference type="PRINTS" id="PR00111">
    <property type="entry name" value="ABHYDROLASE"/>
</dbReference>
<evidence type="ECO:0000259" key="2">
    <source>
        <dbReference type="Pfam" id="PF00561"/>
    </source>
</evidence>
<sequence>MTEQTPDTPPRGIPRYDGAGRGRQGARAGLFTRSFGPRPEAGGRAVVLVHGLGLSGRYFVPLARRLAAKGATVLVPDLPGNAWSRAAARRMPDVVQAADALAHWHRRLAPGPSLLVANSVGCQVAAALAVRHPGLVRRLVLVGPALEPGVPVLRHGGRLLADAPREPLSLLGTAAADYLLTGPIRFGASLRHALRDAAGAFEGHLARIDVPTLVLRGTGDTIASRAWIRRVARLLPDGHAADVPGAAHAAHYSAPGTVARLIEDFAAEDARETDEAGEAGDNA</sequence>
<organism evidence="3 4">
    <name type="scientific">Streptomyces gulbargensis</name>
    <dbReference type="NCBI Taxonomy" id="364901"/>
    <lineage>
        <taxon>Bacteria</taxon>
        <taxon>Bacillati</taxon>
        <taxon>Actinomycetota</taxon>
        <taxon>Actinomycetes</taxon>
        <taxon>Kitasatosporales</taxon>
        <taxon>Streptomycetaceae</taxon>
        <taxon>Streptomyces</taxon>
    </lineage>
</organism>
<dbReference type="InterPro" id="IPR029058">
    <property type="entry name" value="AB_hydrolase_fold"/>
</dbReference>
<accession>A0ABP7LCQ4</accession>
<dbReference type="EMBL" id="BAABAJ010000001">
    <property type="protein sequence ID" value="GAA3897058.1"/>
    <property type="molecule type" value="Genomic_DNA"/>
</dbReference>
<dbReference type="SUPFAM" id="SSF53474">
    <property type="entry name" value="alpha/beta-Hydrolases"/>
    <property type="match status" value="1"/>
</dbReference>
<dbReference type="InterPro" id="IPR000073">
    <property type="entry name" value="AB_hydrolase_1"/>
</dbReference>
<keyword evidence="3" id="KW-0378">Hydrolase</keyword>
<name>A0ABP7LCQ4_9ACTN</name>
<protein>
    <submittedName>
        <fullName evidence="3">Alpha/beta hydrolase</fullName>
    </submittedName>
</protein>
<comment type="caution">
    <text evidence="3">The sequence shown here is derived from an EMBL/GenBank/DDBJ whole genome shotgun (WGS) entry which is preliminary data.</text>
</comment>
<dbReference type="Pfam" id="PF00561">
    <property type="entry name" value="Abhydrolase_1"/>
    <property type="match status" value="1"/>
</dbReference>
<dbReference type="PANTHER" id="PTHR43194:SF5">
    <property type="entry name" value="PIMELOYL-[ACYL-CARRIER PROTEIN] METHYL ESTER ESTERASE"/>
    <property type="match status" value="1"/>
</dbReference>
<evidence type="ECO:0000313" key="4">
    <source>
        <dbReference type="Proteomes" id="UP001501000"/>
    </source>
</evidence>
<dbReference type="PANTHER" id="PTHR43194">
    <property type="entry name" value="HYDROLASE ALPHA/BETA FOLD FAMILY"/>
    <property type="match status" value="1"/>
</dbReference>
<keyword evidence="4" id="KW-1185">Reference proteome</keyword>
<proteinExistence type="predicted"/>
<dbReference type="Gene3D" id="3.40.50.1820">
    <property type="entry name" value="alpha/beta hydrolase"/>
    <property type="match status" value="1"/>
</dbReference>
<evidence type="ECO:0000313" key="3">
    <source>
        <dbReference type="EMBL" id="GAA3897058.1"/>
    </source>
</evidence>
<gene>
    <name evidence="3" type="ORF">GCM10022244_04100</name>
</gene>
<dbReference type="InterPro" id="IPR050228">
    <property type="entry name" value="Carboxylesterase_BioH"/>
</dbReference>
<evidence type="ECO:0000256" key="1">
    <source>
        <dbReference type="SAM" id="MobiDB-lite"/>
    </source>
</evidence>
<dbReference type="RefSeq" id="WP_345278118.1">
    <property type="nucleotide sequence ID" value="NZ_BAABAJ010000001.1"/>
</dbReference>
<dbReference type="Proteomes" id="UP001501000">
    <property type="component" value="Unassembled WGS sequence"/>
</dbReference>
<feature type="region of interest" description="Disordered" evidence="1">
    <location>
        <begin position="1"/>
        <end position="24"/>
    </location>
</feature>
<feature type="domain" description="AB hydrolase-1" evidence="2">
    <location>
        <begin position="45"/>
        <end position="147"/>
    </location>
</feature>
<reference evidence="4" key="1">
    <citation type="journal article" date="2019" name="Int. J. Syst. Evol. Microbiol.">
        <title>The Global Catalogue of Microorganisms (GCM) 10K type strain sequencing project: providing services to taxonomists for standard genome sequencing and annotation.</title>
        <authorList>
            <consortium name="The Broad Institute Genomics Platform"/>
            <consortium name="The Broad Institute Genome Sequencing Center for Infectious Disease"/>
            <person name="Wu L."/>
            <person name="Ma J."/>
        </authorList>
    </citation>
    <scope>NUCLEOTIDE SEQUENCE [LARGE SCALE GENOMIC DNA]</scope>
    <source>
        <strain evidence="4">JCM 16956</strain>
    </source>
</reference>